<dbReference type="PANTHER" id="PTHR46825">
    <property type="entry name" value="D-ALANYL-D-ALANINE-CARBOXYPEPTIDASE/ENDOPEPTIDASE AMPH"/>
    <property type="match status" value="1"/>
</dbReference>
<dbReference type="STRING" id="526222.Desal_2058"/>
<dbReference type="Pfam" id="PF00144">
    <property type="entry name" value="Beta-lactamase"/>
    <property type="match status" value="1"/>
</dbReference>
<feature type="domain" description="Beta-lactamase-related" evidence="2">
    <location>
        <begin position="46"/>
        <end position="363"/>
    </location>
</feature>
<dbReference type="HOGENOM" id="CLU_020027_2_3_7"/>
<organism evidence="3 4">
    <name type="scientific">Maridesulfovibrio salexigens (strain ATCC 14822 / DSM 2638 / NCIMB 8403 / VKM B-1763)</name>
    <name type="common">Desulfovibrio salexigens</name>
    <dbReference type="NCBI Taxonomy" id="526222"/>
    <lineage>
        <taxon>Bacteria</taxon>
        <taxon>Pseudomonadati</taxon>
        <taxon>Thermodesulfobacteriota</taxon>
        <taxon>Desulfovibrionia</taxon>
        <taxon>Desulfovibrionales</taxon>
        <taxon>Desulfovibrionaceae</taxon>
        <taxon>Maridesulfovibrio</taxon>
    </lineage>
</organism>
<dbReference type="Proteomes" id="UP000002601">
    <property type="component" value="Chromosome"/>
</dbReference>
<evidence type="ECO:0000259" key="2">
    <source>
        <dbReference type="Pfam" id="PF00144"/>
    </source>
</evidence>
<keyword evidence="1" id="KW-0472">Membrane</keyword>
<gene>
    <name evidence="3" type="ordered locus">Desal_2058</name>
</gene>
<dbReference type="KEGG" id="dsa:Desal_2058"/>
<feature type="transmembrane region" description="Helical" evidence="1">
    <location>
        <begin position="20"/>
        <end position="40"/>
    </location>
</feature>
<dbReference type="InterPro" id="IPR001466">
    <property type="entry name" value="Beta-lactam-related"/>
</dbReference>
<reference evidence="3 4" key="1">
    <citation type="submission" date="2009-06" db="EMBL/GenBank/DDBJ databases">
        <title>Complete sequence of Desulfovibrio salexigens DSM 2638.</title>
        <authorList>
            <consortium name="US DOE Joint Genome Institute"/>
            <person name="Lucas S."/>
            <person name="Copeland A."/>
            <person name="Lapidus A."/>
            <person name="Glavina del Rio T."/>
            <person name="Tice H."/>
            <person name="Bruce D."/>
            <person name="Goodwin L."/>
            <person name="Pitluck S."/>
            <person name="Munk A.C."/>
            <person name="Brettin T."/>
            <person name="Detter J.C."/>
            <person name="Han C."/>
            <person name="Tapia R."/>
            <person name="Larimer F."/>
            <person name="Land M."/>
            <person name="Hauser L."/>
            <person name="Kyrpides N."/>
            <person name="Anderson I."/>
            <person name="Wall J.D."/>
            <person name="Arkin A.P."/>
            <person name="Dehal P."/>
            <person name="Chivian D."/>
            <person name="Giles B."/>
            <person name="Hazen T.C."/>
        </authorList>
    </citation>
    <scope>NUCLEOTIDE SEQUENCE [LARGE SCALE GENOMIC DNA]</scope>
    <source>
        <strain evidence="4">ATCC 14822 / DSM 2638 / NCIMB 8403 / VKM B-1763</strain>
    </source>
</reference>
<dbReference type="RefSeq" id="WP_015851934.1">
    <property type="nucleotide sequence ID" value="NC_012881.1"/>
</dbReference>
<dbReference type="InterPro" id="IPR050491">
    <property type="entry name" value="AmpC-like"/>
</dbReference>
<protein>
    <submittedName>
        <fullName evidence="3">Beta-lactamase</fullName>
    </submittedName>
</protein>
<dbReference type="PANTHER" id="PTHR46825:SF7">
    <property type="entry name" value="D-ALANYL-D-ALANINE CARBOXYPEPTIDASE"/>
    <property type="match status" value="1"/>
</dbReference>
<keyword evidence="1" id="KW-1133">Transmembrane helix</keyword>
<dbReference type="Gene3D" id="3.40.710.10">
    <property type="entry name" value="DD-peptidase/beta-lactamase superfamily"/>
    <property type="match status" value="1"/>
</dbReference>
<dbReference type="InterPro" id="IPR012338">
    <property type="entry name" value="Beta-lactam/transpept-like"/>
</dbReference>
<dbReference type="EMBL" id="CP001649">
    <property type="protein sequence ID" value="ACS80118.1"/>
    <property type="molecule type" value="Genomic_DNA"/>
</dbReference>
<dbReference type="SUPFAM" id="SSF56601">
    <property type="entry name" value="beta-lactamase/transpeptidase-like"/>
    <property type="match status" value="1"/>
</dbReference>
<proteinExistence type="predicted"/>
<sequence length="379" mass="42870">MRDQYRIYKGCEFACKFRRAITAAFIVLFVLTIYICSEASGHNDLNQILRDSIRDLKIPGAVMMVETPQGQVWAFRAGVRRIGSRKPMGNNLKFRIGSITKTFVASVILMLVNEGKISLDTEVSEILPDIVTAGNPLTIRHLLQMRSCLGNFTIDKDFLQLFRERPWTHWSPEHLLQFGHKDHCREGREFEYNNSNYVLLGLVIEKVTGENFESQVYQRILRPLNLKSTTFPVKSANIAEPFARGHDYNPQTGKIKDLSLKINPSWAWCSGNGVSTAADMMIWIKAYLNGFGISSGLHSQQMDFRPVTYDGISYGLGIMSKYTAVGHNGNFAGIYTSLAFKFRGYYFVILTNGQAEGGGRKATAESVFWRVVERSKIFN</sequence>
<accession>C6BVE3</accession>
<name>C6BVE3_MARSD</name>
<dbReference type="AlphaFoldDB" id="C6BVE3"/>
<evidence type="ECO:0000313" key="4">
    <source>
        <dbReference type="Proteomes" id="UP000002601"/>
    </source>
</evidence>
<evidence type="ECO:0000256" key="1">
    <source>
        <dbReference type="SAM" id="Phobius"/>
    </source>
</evidence>
<dbReference type="eggNOG" id="COG1680">
    <property type="taxonomic scope" value="Bacteria"/>
</dbReference>
<keyword evidence="1" id="KW-0812">Transmembrane</keyword>
<evidence type="ECO:0000313" key="3">
    <source>
        <dbReference type="EMBL" id="ACS80118.1"/>
    </source>
</evidence>
<dbReference type="OrthoDB" id="5524666at2"/>
<keyword evidence="4" id="KW-1185">Reference proteome</keyword>